<protein>
    <recommendedName>
        <fullName evidence="4">Prepilin-type N-terminal cleavage/methylation domain-containing protein</fullName>
    </recommendedName>
</protein>
<proteinExistence type="predicted"/>
<dbReference type="EMBL" id="LFVU01000027">
    <property type="protein sequence ID" value="KMT21284.1"/>
    <property type="molecule type" value="Genomic_DNA"/>
</dbReference>
<organism evidence="2 3">
    <name type="scientific">Clostridium cylindrosporum DSM 605</name>
    <dbReference type="NCBI Taxonomy" id="1121307"/>
    <lineage>
        <taxon>Bacteria</taxon>
        <taxon>Bacillati</taxon>
        <taxon>Bacillota</taxon>
        <taxon>Clostridia</taxon>
        <taxon>Eubacteriales</taxon>
        <taxon>Clostridiaceae</taxon>
        <taxon>Clostridium</taxon>
    </lineage>
</organism>
<dbReference type="Pfam" id="PF07963">
    <property type="entry name" value="N_methyl"/>
    <property type="match status" value="1"/>
</dbReference>
<evidence type="ECO:0000313" key="3">
    <source>
        <dbReference type="Proteomes" id="UP000036756"/>
    </source>
</evidence>
<keyword evidence="1" id="KW-0812">Transmembrane</keyword>
<comment type="caution">
    <text evidence="2">The sequence shown here is derived from an EMBL/GenBank/DDBJ whole genome shotgun (WGS) entry which is preliminary data.</text>
</comment>
<dbReference type="InterPro" id="IPR045584">
    <property type="entry name" value="Pilin-like"/>
</dbReference>
<dbReference type="Proteomes" id="UP000036756">
    <property type="component" value="Unassembled WGS sequence"/>
</dbReference>
<dbReference type="NCBIfam" id="TIGR02532">
    <property type="entry name" value="IV_pilin_GFxxxE"/>
    <property type="match status" value="1"/>
</dbReference>
<sequence length="166" mass="17426">MKNLRKRKKGGFTLIEMVVVIAIVVIIAAIAIPQALKAVNKSRASTDIANARAYAGQIMNRIANDDVKTVDAAGDDTENNVLKSGTAKAITNATTGTNASAGTATDLLGSSVAPLKLDDTQGWFVKYTKDPNGNDSIEILVGKAAGTAKRIYPSVDSGSEWANYVK</sequence>
<dbReference type="PROSITE" id="PS00409">
    <property type="entry name" value="PROKAR_NTER_METHYL"/>
    <property type="match status" value="1"/>
</dbReference>
<dbReference type="InterPro" id="IPR012902">
    <property type="entry name" value="N_methyl_site"/>
</dbReference>
<evidence type="ECO:0000256" key="1">
    <source>
        <dbReference type="SAM" id="Phobius"/>
    </source>
</evidence>
<dbReference type="STRING" id="1121307.CLCY_2c00440"/>
<accession>A0A0J8DAD7</accession>
<dbReference type="SUPFAM" id="SSF54523">
    <property type="entry name" value="Pili subunits"/>
    <property type="match status" value="1"/>
</dbReference>
<feature type="transmembrane region" description="Helical" evidence="1">
    <location>
        <begin position="12"/>
        <end position="32"/>
    </location>
</feature>
<keyword evidence="1" id="KW-1133">Transmembrane helix</keyword>
<dbReference type="RefSeq" id="WP_053083298.1">
    <property type="nucleotide sequence ID" value="NZ_LFVU01000027.1"/>
</dbReference>
<keyword evidence="3" id="KW-1185">Reference proteome</keyword>
<reference evidence="2 3" key="1">
    <citation type="submission" date="2015-06" db="EMBL/GenBank/DDBJ databases">
        <title>Draft genome sequence of the purine-degrading Clostridium cylindrosporum HC-1 (DSM 605).</title>
        <authorList>
            <person name="Poehlein A."/>
            <person name="Schiel-Bengelsdorf B."/>
            <person name="Bengelsdorf F."/>
            <person name="Daniel R."/>
            <person name="Duerre P."/>
        </authorList>
    </citation>
    <scope>NUCLEOTIDE SEQUENCE [LARGE SCALE GENOMIC DNA]</scope>
    <source>
        <strain evidence="2 3">DSM 605</strain>
    </source>
</reference>
<dbReference type="Gene3D" id="3.30.700.10">
    <property type="entry name" value="Glycoprotein, Type 4 Pilin"/>
    <property type="match status" value="1"/>
</dbReference>
<name>A0A0J8DAD7_CLOCY</name>
<dbReference type="AlphaFoldDB" id="A0A0J8DAD7"/>
<keyword evidence="1" id="KW-0472">Membrane</keyword>
<dbReference type="PATRIC" id="fig|1121307.3.peg.900"/>
<gene>
    <name evidence="2" type="ORF">CLCY_2c00440</name>
</gene>
<evidence type="ECO:0008006" key="4">
    <source>
        <dbReference type="Google" id="ProtNLM"/>
    </source>
</evidence>
<evidence type="ECO:0000313" key="2">
    <source>
        <dbReference type="EMBL" id="KMT21284.1"/>
    </source>
</evidence>